<proteinExistence type="predicted"/>
<dbReference type="PANTHER" id="PTHR33332">
    <property type="entry name" value="REVERSE TRANSCRIPTASE DOMAIN-CONTAINING PROTEIN"/>
    <property type="match status" value="1"/>
</dbReference>
<dbReference type="EMBL" id="KZ505691">
    <property type="protein sequence ID" value="PKU47020.1"/>
    <property type="molecule type" value="Genomic_DNA"/>
</dbReference>
<organism evidence="1 2">
    <name type="scientific">Limosa lapponica baueri</name>
    <dbReference type="NCBI Taxonomy" id="1758121"/>
    <lineage>
        <taxon>Eukaryota</taxon>
        <taxon>Metazoa</taxon>
        <taxon>Chordata</taxon>
        <taxon>Craniata</taxon>
        <taxon>Vertebrata</taxon>
        <taxon>Euteleostomi</taxon>
        <taxon>Archelosauria</taxon>
        <taxon>Archosauria</taxon>
        <taxon>Dinosauria</taxon>
        <taxon>Saurischia</taxon>
        <taxon>Theropoda</taxon>
        <taxon>Coelurosauria</taxon>
        <taxon>Aves</taxon>
        <taxon>Neognathae</taxon>
        <taxon>Neoaves</taxon>
        <taxon>Charadriiformes</taxon>
        <taxon>Scolopacidae</taxon>
        <taxon>Limosa</taxon>
    </lineage>
</organism>
<evidence type="ECO:0000313" key="2">
    <source>
        <dbReference type="Proteomes" id="UP000233556"/>
    </source>
</evidence>
<dbReference type="OrthoDB" id="3230070at2759"/>
<name>A0A2I0ULU0_LIMLA</name>
<evidence type="ECO:0000313" key="1">
    <source>
        <dbReference type="EMBL" id="PKU47020.1"/>
    </source>
</evidence>
<gene>
    <name evidence="1" type="ORF">llap_2673</name>
</gene>
<sequence length="187" mass="21239">MDAVITLYFLHKVEQEANHLSGCSSLLVHPFAVAVPVPTGRAELGDAGTPLPQSTCPSHIHLMSLGGAKLLQSNPNHKYSPEEEDLRVLVDEKLNMSRQCVLTAQKANCILACIKSSVASRLREVILPLYSALLISHLECCIQLWRPQHRKDMDLLEQVQRRAMKMMRRLEHLCYEDRLRELGFFRL</sequence>
<reference evidence="2" key="1">
    <citation type="submission" date="2017-11" db="EMBL/GenBank/DDBJ databases">
        <authorList>
            <person name="Lima N.C."/>
            <person name="Parody-Merino A.M."/>
            <person name="Battley P.F."/>
            <person name="Fidler A.E."/>
            <person name="Prosdocimi F."/>
        </authorList>
    </citation>
    <scope>NUCLEOTIDE SEQUENCE [LARGE SCALE GENOMIC DNA]</scope>
</reference>
<reference evidence="2" key="2">
    <citation type="submission" date="2017-12" db="EMBL/GenBank/DDBJ databases">
        <title>Genome sequence of the Bar-tailed Godwit (Limosa lapponica baueri).</title>
        <authorList>
            <person name="Lima N.C.B."/>
            <person name="Parody-Merino A.M."/>
            <person name="Battley P.F."/>
            <person name="Fidler A.E."/>
            <person name="Prosdocimi F."/>
        </authorList>
    </citation>
    <scope>NUCLEOTIDE SEQUENCE [LARGE SCALE GENOMIC DNA]</scope>
</reference>
<dbReference type="AlphaFoldDB" id="A0A2I0ULU0"/>
<dbReference type="Proteomes" id="UP000233556">
    <property type="component" value="Unassembled WGS sequence"/>
</dbReference>
<accession>A0A2I0ULU0</accession>
<keyword evidence="2" id="KW-1185">Reference proteome</keyword>
<protein>
    <submittedName>
        <fullName evidence="1">Uncharacterized protein</fullName>
    </submittedName>
</protein>